<dbReference type="InterPro" id="IPR025447">
    <property type="entry name" value="DUF4192"/>
</dbReference>
<gene>
    <name evidence="1" type="ORF">GCM10023346_20540</name>
</gene>
<organism evidence="1 2">
    <name type="scientific">Arthrobacter gyeryongensis</name>
    <dbReference type="NCBI Taxonomy" id="1650592"/>
    <lineage>
        <taxon>Bacteria</taxon>
        <taxon>Bacillati</taxon>
        <taxon>Actinomycetota</taxon>
        <taxon>Actinomycetes</taxon>
        <taxon>Micrococcales</taxon>
        <taxon>Micrococcaceae</taxon>
        <taxon>Arthrobacter</taxon>
    </lineage>
</organism>
<sequence>METLTIKTPADVLSFIGHTLGFWPHESLVCITIDTNRIGATLRVDLPKHDGGELAYARTVAGYLANDPKATSALFAVYTSTSPAAGDPKPYAAMVAALTGALAERDITIRDGLLVGDETVSPFDDDPGLSGALPLAMIDSSEINAELVYRGSAVAPTGRVTLPASPKEKATIDDVEARMETIRLTRDHRAIEQARTLWADILESKTHPNDEQTVALIANFQFPAIRDQLMADIPGVVGPMERILLAQTPDKPQWSRVTWAEEVLLHAYTHSSTKHSAPLLTAIAYISWWEGRGSKAHQYLELALEADPAYRLAKLSDQLIGNGMIAGWNMDKNTAYRMRGLGPTD</sequence>
<name>A0ABP9SDB5_9MICC</name>
<dbReference type="Proteomes" id="UP001500200">
    <property type="component" value="Unassembled WGS sequence"/>
</dbReference>
<dbReference type="RefSeq" id="WP_345449232.1">
    <property type="nucleotide sequence ID" value="NZ_BAABKK010000011.1"/>
</dbReference>
<accession>A0ABP9SDB5</accession>
<evidence type="ECO:0008006" key="3">
    <source>
        <dbReference type="Google" id="ProtNLM"/>
    </source>
</evidence>
<keyword evidence="2" id="KW-1185">Reference proteome</keyword>
<evidence type="ECO:0000313" key="2">
    <source>
        <dbReference type="Proteomes" id="UP001500200"/>
    </source>
</evidence>
<evidence type="ECO:0000313" key="1">
    <source>
        <dbReference type="EMBL" id="GAA5194039.1"/>
    </source>
</evidence>
<proteinExistence type="predicted"/>
<reference evidence="2" key="1">
    <citation type="journal article" date="2019" name="Int. J. Syst. Evol. Microbiol.">
        <title>The Global Catalogue of Microorganisms (GCM) 10K type strain sequencing project: providing services to taxonomists for standard genome sequencing and annotation.</title>
        <authorList>
            <consortium name="The Broad Institute Genomics Platform"/>
            <consortium name="The Broad Institute Genome Sequencing Center for Infectious Disease"/>
            <person name="Wu L."/>
            <person name="Ma J."/>
        </authorList>
    </citation>
    <scope>NUCLEOTIDE SEQUENCE [LARGE SCALE GENOMIC DNA]</scope>
    <source>
        <strain evidence="2">JCM 18514</strain>
    </source>
</reference>
<comment type="caution">
    <text evidence="1">The sequence shown here is derived from an EMBL/GenBank/DDBJ whole genome shotgun (WGS) entry which is preliminary data.</text>
</comment>
<protein>
    <recommendedName>
        <fullName evidence="3">DUF4192 domain-containing protein</fullName>
    </recommendedName>
</protein>
<dbReference type="Pfam" id="PF13830">
    <property type="entry name" value="DUF4192"/>
    <property type="match status" value="1"/>
</dbReference>
<dbReference type="EMBL" id="BAABKK010000011">
    <property type="protein sequence ID" value="GAA5194039.1"/>
    <property type="molecule type" value="Genomic_DNA"/>
</dbReference>